<dbReference type="Pfam" id="PF00753">
    <property type="entry name" value="Lactamase_B"/>
    <property type="match status" value="1"/>
</dbReference>
<comment type="cofactor">
    <cofactor evidence="1">
        <name>Zn(2+)</name>
        <dbReference type="ChEBI" id="CHEBI:29105"/>
    </cofactor>
</comment>
<evidence type="ECO:0000256" key="5">
    <source>
        <dbReference type="ARBA" id="ARBA00022723"/>
    </source>
</evidence>
<dbReference type="EMBL" id="QEAP01000455">
    <property type="protein sequence ID" value="TPX66122.1"/>
    <property type="molecule type" value="Genomic_DNA"/>
</dbReference>
<accession>A0A507EQK6</accession>
<evidence type="ECO:0000256" key="6">
    <source>
        <dbReference type="ARBA" id="ARBA00022759"/>
    </source>
</evidence>
<dbReference type="STRING" id="246404.A0A507EQK6"/>
<keyword evidence="3" id="KW-0819">tRNA processing</keyword>
<dbReference type="GO" id="GO:0005634">
    <property type="term" value="C:nucleus"/>
    <property type="evidence" value="ECO:0007669"/>
    <property type="project" value="TreeGrafter"/>
</dbReference>
<keyword evidence="8" id="KW-0862">Zinc</keyword>
<keyword evidence="6" id="KW-0255">Endonuclease</keyword>
<dbReference type="PANTHER" id="PTHR46018">
    <property type="entry name" value="ZINC PHOSPHODIESTERASE ELAC PROTEIN 1"/>
    <property type="match status" value="1"/>
</dbReference>
<evidence type="ECO:0000313" key="10">
    <source>
        <dbReference type="EMBL" id="TPX66122.1"/>
    </source>
</evidence>
<evidence type="ECO:0000313" key="11">
    <source>
        <dbReference type="Proteomes" id="UP000320333"/>
    </source>
</evidence>
<dbReference type="GO" id="GO:0046872">
    <property type="term" value="F:metal ion binding"/>
    <property type="evidence" value="ECO:0007669"/>
    <property type="project" value="UniProtKB-KW"/>
</dbReference>
<organism evidence="10 11">
    <name type="scientific">Chytriomyces confervae</name>
    <dbReference type="NCBI Taxonomy" id="246404"/>
    <lineage>
        <taxon>Eukaryota</taxon>
        <taxon>Fungi</taxon>
        <taxon>Fungi incertae sedis</taxon>
        <taxon>Chytridiomycota</taxon>
        <taxon>Chytridiomycota incertae sedis</taxon>
        <taxon>Chytridiomycetes</taxon>
        <taxon>Chytridiales</taxon>
        <taxon>Chytriomycetaceae</taxon>
        <taxon>Chytriomyces</taxon>
    </lineage>
</organism>
<keyword evidence="11" id="KW-1185">Reference proteome</keyword>
<dbReference type="CDD" id="cd07717">
    <property type="entry name" value="RNaseZ_ZiPD-like_MBL-fold"/>
    <property type="match status" value="1"/>
</dbReference>
<sequence length="436" mass="47422">MDVTFLGTASAQPSTTRNHSSLALRTDGDVWLFDCGEATQHQLIRLNGDPKTLAVRDPMDPNAAAKDIVPPKMSRVSAVFLTHLHGDHCFGLPGFLCTVGSVVRIGEERDPIHVYGPQGTKSYVRGVLDATQSRIGRGIVIHEMLLPSHLSHTDDLELVAKLSMTRPPHIDELEGSDFFASSFTTAESMNPADWYWTIITGNEQGKSGASRLTVQASPIPHTVPTVGYFITEPQIPGRLRADQITPILQRNKAALGLKNPMILLSKIKNGETLTMPDGTILVPSEFTEPARRGRRVLILGDTSNAEDSALVKLVDELKKPDGTFNSNAEECLVDLVIHEATNSCLASDIATGLTLDSVESTTIEHGHSTPQMAARFARRVGAGRLVLNHFSSRYKGDADEASLLVMEEVRQLAVDVFGNDRVVCARDFMNVSVPSK</sequence>
<keyword evidence="7" id="KW-0378">Hydrolase</keyword>
<dbReference type="PANTHER" id="PTHR46018:SF2">
    <property type="entry name" value="ZINC PHOSPHODIESTERASE ELAC PROTEIN 1"/>
    <property type="match status" value="1"/>
</dbReference>
<keyword evidence="5" id="KW-0479">Metal-binding</keyword>
<proteinExistence type="inferred from homology"/>
<feature type="domain" description="Metallo-beta-lactamase" evidence="9">
    <location>
        <begin position="17"/>
        <end position="121"/>
    </location>
</feature>
<dbReference type="AlphaFoldDB" id="A0A507EQK6"/>
<dbReference type="InterPro" id="IPR036866">
    <property type="entry name" value="RibonucZ/Hydroxyglut_hydro"/>
</dbReference>
<comment type="caution">
    <text evidence="10">The sequence shown here is derived from an EMBL/GenBank/DDBJ whole genome shotgun (WGS) entry which is preliminary data.</text>
</comment>
<evidence type="ECO:0000256" key="3">
    <source>
        <dbReference type="ARBA" id="ARBA00022694"/>
    </source>
</evidence>
<dbReference type="HAMAP" id="MF_01818">
    <property type="entry name" value="RNase_Z_BN"/>
    <property type="match status" value="1"/>
</dbReference>
<dbReference type="Proteomes" id="UP000320333">
    <property type="component" value="Unassembled WGS sequence"/>
</dbReference>
<reference evidence="10 11" key="1">
    <citation type="journal article" date="2019" name="Sci. Rep.">
        <title>Comparative genomics of chytrid fungi reveal insights into the obligate biotrophic and pathogenic lifestyle of Synchytrium endobioticum.</title>
        <authorList>
            <person name="van de Vossenberg B.T.L.H."/>
            <person name="Warris S."/>
            <person name="Nguyen H.D.T."/>
            <person name="van Gent-Pelzer M.P.E."/>
            <person name="Joly D.L."/>
            <person name="van de Geest H.C."/>
            <person name="Bonants P.J.M."/>
            <person name="Smith D.S."/>
            <person name="Levesque C.A."/>
            <person name="van der Lee T.A.J."/>
        </authorList>
    </citation>
    <scope>NUCLEOTIDE SEQUENCE [LARGE SCALE GENOMIC DNA]</scope>
    <source>
        <strain evidence="10 11">CBS 675.73</strain>
    </source>
</reference>
<dbReference type="Gene3D" id="3.60.15.10">
    <property type="entry name" value="Ribonuclease Z/Hydroxyacylglutathione hydrolase-like"/>
    <property type="match status" value="1"/>
</dbReference>
<evidence type="ECO:0000256" key="4">
    <source>
        <dbReference type="ARBA" id="ARBA00022722"/>
    </source>
</evidence>
<dbReference type="GO" id="GO:0042781">
    <property type="term" value="F:3'-tRNA processing endoribonuclease activity"/>
    <property type="evidence" value="ECO:0007669"/>
    <property type="project" value="TreeGrafter"/>
</dbReference>
<evidence type="ECO:0000259" key="9">
    <source>
        <dbReference type="Pfam" id="PF00753"/>
    </source>
</evidence>
<evidence type="ECO:0000256" key="8">
    <source>
        <dbReference type="ARBA" id="ARBA00022833"/>
    </source>
</evidence>
<dbReference type="InterPro" id="IPR013471">
    <property type="entry name" value="RNase_Z/BN"/>
</dbReference>
<name>A0A507EQK6_9FUNG</name>
<gene>
    <name evidence="10" type="ORF">CcCBS67573_g07914</name>
</gene>
<evidence type="ECO:0000256" key="1">
    <source>
        <dbReference type="ARBA" id="ARBA00001947"/>
    </source>
</evidence>
<evidence type="ECO:0000256" key="2">
    <source>
        <dbReference type="ARBA" id="ARBA00011738"/>
    </source>
</evidence>
<comment type="subunit">
    <text evidence="2">Homodimer.</text>
</comment>
<keyword evidence="4" id="KW-0540">Nuclease</keyword>
<dbReference type="OrthoDB" id="527344at2759"/>
<protein>
    <recommendedName>
        <fullName evidence="9">Metallo-beta-lactamase domain-containing protein</fullName>
    </recommendedName>
</protein>
<evidence type="ECO:0000256" key="7">
    <source>
        <dbReference type="ARBA" id="ARBA00022801"/>
    </source>
</evidence>
<dbReference type="InterPro" id="IPR001279">
    <property type="entry name" value="Metallo-B-lactamas"/>
</dbReference>
<dbReference type="SUPFAM" id="SSF56281">
    <property type="entry name" value="Metallo-hydrolase/oxidoreductase"/>
    <property type="match status" value="1"/>
</dbReference>